<name>V4MEI4_EUTSA</name>
<comment type="pathway">
    <text evidence="1 9">Glycan metabolism; pectin degradation; 2-dehydro-3-deoxy-D-gluconate from pectin: step 1/5.</text>
</comment>
<dbReference type="InterPro" id="IPR000070">
    <property type="entry name" value="Pectinesterase_cat"/>
</dbReference>
<dbReference type="GO" id="GO:0030599">
    <property type="term" value="F:pectinesterase activity"/>
    <property type="evidence" value="ECO:0007669"/>
    <property type="project" value="UniProtKB-UniRule"/>
</dbReference>
<dbReference type="Pfam" id="PF01095">
    <property type="entry name" value="Pectinesterase"/>
    <property type="match status" value="1"/>
</dbReference>
<dbReference type="InterPro" id="IPR012334">
    <property type="entry name" value="Pectin_lyas_fold"/>
</dbReference>
<reference evidence="11 12" key="1">
    <citation type="journal article" date="2013" name="Front. Plant Sci.">
        <title>The Reference Genome of the Halophytic Plant Eutrema salsugineum.</title>
        <authorList>
            <person name="Yang R."/>
            <person name="Jarvis D.E."/>
            <person name="Chen H."/>
            <person name="Beilstein M.A."/>
            <person name="Grimwood J."/>
            <person name="Jenkins J."/>
            <person name="Shu S."/>
            <person name="Prochnik S."/>
            <person name="Xin M."/>
            <person name="Ma C."/>
            <person name="Schmutz J."/>
            <person name="Wing R.A."/>
            <person name="Mitchell-Olds T."/>
            <person name="Schumaker K.S."/>
            <person name="Wang X."/>
        </authorList>
    </citation>
    <scope>NUCLEOTIDE SEQUENCE [LARGE SCALE GENOMIC DNA]</scope>
</reference>
<dbReference type="KEGG" id="eus:EUTSA_v10023834mg"/>
<dbReference type="PROSITE" id="PS00800">
    <property type="entry name" value="PECTINESTERASE_1"/>
    <property type="match status" value="1"/>
</dbReference>
<keyword evidence="12" id="KW-1185">Reference proteome</keyword>
<organism evidence="11 12">
    <name type="scientific">Eutrema salsugineum</name>
    <name type="common">Saltwater cress</name>
    <name type="synonym">Sisymbrium salsugineum</name>
    <dbReference type="NCBI Taxonomy" id="72664"/>
    <lineage>
        <taxon>Eukaryota</taxon>
        <taxon>Viridiplantae</taxon>
        <taxon>Streptophyta</taxon>
        <taxon>Embryophyta</taxon>
        <taxon>Tracheophyta</taxon>
        <taxon>Spermatophyta</taxon>
        <taxon>Magnoliopsida</taxon>
        <taxon>eudicotyledons</taxon>
        <taxon>Gunneridae</taxon>
        <taxon>Pentapetalae</taxon>
        <taxon>rosids</taxon>
        <taxon>malvids</taxon>
        <taxon>Brassicales</taxon>
        <taxon>Brassicaceae</taxon>
        <taxon>Eutremeae</taxon>
        <taxon>Eutrema</taxon>
    </lineage>
</organism>
<dbReference type="InterPro" id="IPR011050">
    <property type="entry name" value="Pectin_lyase_fold/virulence"/>
</dbReference>
<dbReference type="UniPathway" id="UPA00545">
    <property type="reaction ID" value="UER00823"/>
</dbReference>
<comment type="catalytic activity">
    <reaction evidence="7 9">
        <text>[(1-&gt;4)-alpha-D-galacturonosyl methyl ester](n) + n H2O = [(1-&gt;4)-alpha-D-galacturonosyl](n) + n methanol + n H(+)</text>
        <dbReference type="Rhea" id="RHEA:22380"/>
        <dbReference type="Rhea" id="RHEA-COMP:14570"/>
        <dbReference type="Rhea" id="RHEA-COMP:14573"/>
        <dbReference type="ChEBI" id="CHEBI:15377"/>
        <dbReference type="ChEBI" id="CHEBI:15378"/>
        <dbReference type="ChEBI" id="CHEBI:17790"/>
        <dbReference type="ChEBI" id="CHEBI:140522"/>
        <dbReference type="ChEBI" id="CHEBI:140523"/>
        <dbReference type="EC" id="3.1.1.11"/>
    </reaction>
</comment>
<dbReference type="eggNOG" id="ENOG502QVK0">
    <property type="taxonomic scope" value="Eukaryota"/>
</dbReference>
<comment type="subcellular location">
    <subcellularLocation>
        <location evidence="9">Secreted</location>
        <location evidence="9">Cell wall</location>
    </subcellularLocation>
</comment>
<dbReference type="GO" id="GO:0045490">
    <property type="term" value="P:pectin catabolic process"/>
    <property type="evidence" value="ECO:0007669"/>
    <property type="project" value="UniProtKB-UniRule"/>
</dbReference>
<keyword evidence="9" id="KW-0961">Cell wall biogenesis/degradation</keyword>
<keyword evidence="6" id="KW-0325">Glycoprotein</keyword>
<dbReference type="GO" id="GO:0042545">
    <property type="term" value="P:cell wall modification"/>
    <property type="evidence" value="ECO:0007669"/>
    <property type="project" value="UniProtKB-UniRule"/>
</dbReference>
<dbReference type="EMBL" id="KI517881">
    <property type="protein sequence ID" value="ESQ29671.1"/>
    <property type="molecule type" value="Genomic_DNA"/>
</dbReference>
<dbReference type="AlphaFoldDB" id="V4MEI4"/>
<evidence type="ECO:0000256" key="2">
    <source>
        <dbReference type="ARBA" id="ARBA00008891"/>
    </source>
</evidence>
<keyword evidence="9" id="KW-0964">Secreted</keyword>
<keyword evidence="4 9" id="KW-0378">Hydrolase</keyword>
<feature type="domain" description="Pectinesterase catalytic" evidence="10">
    <location>
        <begin position="3"/>
        <end position="283"/>
    </location>
</feature>
<evidence type="ECO:0000313" key="11">
    <source>
        <dbReference type="EMBL" id="ESQ29671.1"/>
    </source>
</evidence>
<dbReference type="Proteomes" id="UP000030689">
    <property type="component" value="Unassembled WGS sequence"/>
</dbReference>
<evidence type="ECO:0000256" key="7">
    <source>
        <dbReference type="ARBA" id="ARBA00047928"/>
    </source>
</evidence>
<evidence type="ECO:0000256" key="9">
    <source>
        <dbReference type="RuleBase" id="RU000589"/>
    </source>
</evidence>
<keyword evidence="5 9" id="KW-0063">Aspartyl esterase</keyword>
<gene>
    <name evidence="11" type="ORF">EUTSA_v10023834mg</name>
</gene>
<comment type="function">
    <text evidence="8 9">Acts in the modification of cell walls via demethylesterification of cell wall pectin.</text>
</comment>
<evidence type="ECO:0000256" key="5">
    <source>
        <dbReference type="ARBA" id="ARBA00023085"/>
    </source>
</evidence>
<dbReference type="PANTHER" id="PTHR31321">
    <property type="entry name" value="ACYL-COA THIOESTER HYDROLASE YBHC-RELATED"/>
    <property type="match status" value="1"/>
</dbReference>
<dbReference type="Gene3D" id="2.160.20.10">
    <property type="entry name" value="Single-stranded right-handed beta-helix, Pectin lyase-like"/>
    <property type="match status" value="1"/>
</dbReference>
<dbReference type="EC" id="3.1.1.11" evidence="3 9"/>
<sequence>KTIVVDHSGKGNFKTIQSAINSIPSGNSHWIKIFIKEGVYNEKVIIPKNKPKIQMEGNKASTTIIQYNDGGKASLSTTVRVSAEFFVAINITFKNTYNPDKPMIPYREIKVAPAVILAADKAAFFGCEFFSIQDTIGDLGGRHYFQKCHIKGGIDFIWGGGQSIYQNCVIDVLGVISTTAKEEEANKGLMAGFITAQGRETEQDTSGFVFNGCSITGVGKAFLGRAYRGYSRVIFYNTNMADVIVAQGWDSWSYPRQVDKLTYAEVNCKGPGAKKQGRVAWEKNLSDVSYFTNVRTFLDKDGWMKTLPPHPFSFDSPSSDSDENSFV</sequence>
<dbReference type="STRING" id="72664.V4MEI4"/>
<dbReference type="SUPFAM" id="SSF51126">
    <property type="entry name" value="Pectin lyase-like"/>
    <property type="match status" value="1"/>
</dbReference>
<comment type="similarity">
    <text evidence="2">Belongs to the pectinesterase family.</text>
</comment>
<dbReference type="OrthoDB" id="2019149at2759"/>
<dbReference type="PANTHER" id="PTHR31321:SF128">
    <property type="entry name" value="PECTINESTERASE CATALYTIC DOMAIN-CONTAINING PROTEIN"/>
    <property type="match status" value="1"/>
</dbReference>
<dbReference type="InterPro" id="IPR018040">
    <property type="entry name" value="Pectinesterase_Tyr_AS"/>
</dbReference>
<evidence type="ECO:0000256" key="8">
    <source>
        <dbReference type="ARBA" id="ARBA00057335"/>
    </source>
</evidence>
<dbReference type="OMA" id="WAKWTST"/>
<dbReference type="FunFam" id="2.160.20.10:FF:000013">
    <property type="entry name" value="Pectinesterase"/>
    <property type="match status" value="1"/>
</dbReference>
<evidence type="ECO:0000256" key="4">
    <source>
        <dbReference type="ARBA" id="ARBA00022801"/>
    </source>
</evidence>
<dbReference type="Gramene" id="ESQ29671">
    <property type="protein sequence ID" value="ESQ29671"/>
    <property type="gene ID" value="EUTSA_v10023834mg"/>
</dbReference>
<evidence type="ECO:0000313" key="12">
    <source>
        <dbReference type="Proteomes" id="UP000030689"/>
    </source>
</evidence>
<evidence type="ECO:0000259" key="10">
    <source>
        <dbReference type="Pfam" id="PF01095"/>
    </source>
</evidence>
<evidence type="ECO:0000256" key="6">
    <source>
        <dbReference type="ARBA" id="ARBA00023180"/>
    </source>
</evidence>
<feature type="non-terminal residue" evidence="11">
    <location>
        <position position="1"/>
    </location>
</feature>
<evidence type="ECO:0000256" key="1">
    <source>
        <dbReference type="ARBA" id="ARBA00005184"/>
    </source>
</evidence>
<evidence type="ECO:0000256" key="3">
    <source>
        <dbReference type="ARBA" id="ARBA00013229"/>
    </source>
</evidence>
<keyword evidence="9" id="KW-0134">Cell wall</keyword>
<protein>
    <recommendedName>
        <fullName evidence="3 9">Pectinesterase</fullName>
        <ecNumber evidence="3 9">3.1.1.11</ecNumber>
    </recommendedName>
</protein>
<accession>V4MEI4</accession>
<proteinExistence type="inferred from homology"/>